<dbReference type="SUPFAM" id="SSF53098">
    <property type="entry name" value="Ribonuclease H-like"/>
    <property type="match status" value="1"/>
</dbReference>
<dbReference type="Pfam" id="PF13456">
    <property type="entry name" value="RVT_3"/>
    <property type="match status" value="1"/>
</dbReference>
<sequence>MHDYITLNIDGEFHLSSSPGSSGGVIRNHDGTWLAGFNRHLGFTSLLHSELWGIFDGLCLAWNLDFKKVHTYHLITSAFALSSSIALVRMIAGLLSRPWLLNFNLIKREANSVADHLAKLETDLDDTVNTLHHIPPSAHSFLHRDIHGPHI</sequence>
<organism evidence="2 3">
    <name type="scientific">Hibiscus syriacus</name>
    <name type="common">Rose of Sharon</name>
    <dbReference type="NCBI Taxonomy" id="106335"/>
    <lineage>
        <taxon>Eukaryota</taxon>
        <taxon>Viridiplantae</taxon>
        <taxon>Streptophyta</taxon>
        <taxon>Embryophyta</taxon>
        <taxon>Tracheophyta</taxon>
        <taxon>Spermatophyta</taxon>
        <taxon>Magnoliopsida</taxon>
        <taxon>eudicotyledons</taxon>
        <taxon>Gunneridae</taxon>
        <taxon>Pentapetalae</taxon>
        <taxon>rosids</taxon>
        <taxon>malvids</taxon>
        <taxon>Malvales</taxon>
        <taxon>Malvaceae</taxon>
        <taxon>Malvoideae</taxon>
        <taxon>Hibiscus</taxon>
    </lineage>
</organism>
<proteinExistence type="predicted"/>
<keyword evidence="3" id="KW-1185">Reference proteome</keyword>
<dbReference type="CDD" id="cd06222">
    <property type="entry name" value="RNase_H_like"/>
    <property type="match status" value="1"/>
</dbReference>
<feature type="domain" description="RNase H type-1" evidence="1">
    <location>
        <begin position="8"/>
        <end position="119"/>
    </location>
</feature>
<evidence type="ECO:0000313" key="2">
    <source>
        <dbReference type="EMBL" id="KAE8731266.1"/>
    </source>
</evidence>
<dbReference type="InterPro" id="IPR036397">
    <property type="entry name" value="RNaseH_sf"/>
</dbReference>
<dbReference type="InterPro" id="IPR002156">
    <property type="entry name" value="RNaseH_domain"/>
</dbReference>
<dbReference type="Gene3D" id="3.30.420.10">
    <property type="entry name" value="Ribonuclease H-like superfamily/Ribonuclease H"/>
    <property type="match status" value="1"/>
</dbReference>
<evidence type="ECO:0000313" key="3">
    <source>
        <dbReference type="Proteomes" id="UP000436088"/>
    </source>
</evidence>
<dbReference type="PANTHER" id="PTHR47723:SF13">
    <property type="entry name" value="PUTATIVE-RELATED"/>
    <property type="match status" value="1"/>
</dbReference>
<dbReference type="Proteomes" id="UP000436088">
    <property type="component" value="Unassembled WGS sequence"/>
</dbReference>
<dbReference type="EMBL" id="VEPZ02000196">
    <property type="protein sequence ID" value="KAE8731266.1"/>
    <property type="molecule type" value="Genomic_DNA"/>
</dbReference>
<dbReference type="InterPro" id="IPR012337">
    <property type="entry name" value="RNaseH-like_sf"/>
</dbReference>
<dbReference type="PANTHER" id="PTHR47723">
    <property type="entry name" value="OS05G0353850 PROTEIN"/>
    <property type="match status" value="1"/>
</dbReference>
<accession>A0A6A3CQQ0</accession>
<evidence type="ECO:0000259" key="1">
    <source>
        <dbReference type="Pfam" id="PF13456"/>
    </source>
</evidence>
<dbReference type="InterPro" id="IPR044730">
    <property type="entry name" value="RNase_H-like_dom_plant"/>
</dbReference>
<dbReference type="AlphaFoldDB" id="A0A6A3CQQ0"/>
<gene>
    <name evidence="2" type="ORF">F3Y22_tig00002840pilonHSYRG00881</name>
</gene>
<name>A0A6A3CQQ0_HIBSY</name>
<dbReference type="GO" id="GO:0003676">
    <property type="term" value="F:nucleic acid binding"/>
    <property type="evidence" value="ECO:0007669"/>
    <property type="project" value="InterPro"/>
</dbReference>
<comment type="caution">
    <text evidence="2">The sequence shown here is derived from an EMBL/GenBank/DDBJ whole genome shotgun (WGS) entry which is preliminary data.</text>
</comment>
<protein>
    <recommendedName>
        <fullName evidence="1">RNase H type-1 domain-containing protein</fullName>
    </recommendedName>
</protein>
<dbReference type="InterPro" id="IPR053151">
    <property type="entry name" value="RNase_H-like"/>
</dbReference>
<reference evidence="2" key="1">
    <citation type="submission" date="2019-09" db="EMBL/GenBank/DDBJ databases">
        <title>Draft genome information of white flower Hibiscus syriacus.</title>
        <authorList>
            <person name="Kim Y.-M."/>
        </authorList>
    </citation>
    <scope>NUCLEOTIDE SEQUENCE [LARGE SCALE GENOMIC DNA]</scope>
    <source>
        <strain evidence="2">YM2019G1</strain>
    </source>
</reference>
<dbReference type="GO" id="GO:0004523">
    <property type="term" value="F:RNA-DNA hybrid ribonuclease activity"/>
    <property type="evidence" value="ECO:0007669"/>
    <property type="project" value="InterPro"/>
</dbReference>